<dbReference type="InterPro" id="IPR008974">
    <property type="entry name" value="TRAF-like"/>
</dbReference>
<dbReference type="Gene3D" id="2.60.210.10">
    <property type="entry name" value="Apoptosis, Tumor Necrosis Factor Receptor Associated Protein 2, Chain A"/>
    <property type="match status" value="1"/>
</dbReference>
<reference evidence="2" key="1">
    <citation type="submission" date="2023-10" db="EMBL/GenBank/DDBJ databases">
        <title>Genome assembly of Pristionchus species.</title>
        <authorList>
            <person name="Yoshida K."/>
            <person name="Sommer R.J."/>
        </authorList>
    </citation>
    <scope>NUCLEOTIDE SEQUENCE</scope>
    <source>
        <strain evidence="2">RS5133</strain>
    </source>
</reference>
<evidence type="ECO:0000259" key="1">
    <source>
        <dbReference type="Pfam" id="PF00917"/>
    </source>
</evidence>
<feature type="non-terminal residue" evidence="2">
    <location>
        <position position="1"/>
    </location>
</feature>
<evidence type="ECO:0000313" key="2">
    <source>
        <dbReference type="EMBL" id="GMT29747.1"/>
    </source>
</evidence>
<comment type="caution">
    <text evidence="2">The sequence shown here is derived from an EMBL/GenBank/DDBJ whole genome shotgun (WGS) entry which is preliminary data.</text>
</comment>
<dbReference type="PANTHER" id="PTHR47022">
    <property type="entry name" value="BTB AND MATH DOMAIN-CONTAINING PROTEIN 36-RELATED"/>
    <property type="match status" value="1"/>
</dbReference>
<dbReference type="AlphaFoldDB" id="A0AAV5WFG4"/>
<sequence length="185" mass="21119">FRNEISMAFIIPNDENEGIPSDNFLMRIGNVQSLDIQGVDSPTKTISGFIWTLNMFKCHAEQLCMMLSCEREGDDYPEWFCCLTAYSKLINFEDDALSRRQKFSIRVDWANDEFMESVIGFKQLIEPNTGFVRNNAITIEVRLELARSGISRMPLDPLDFSTPSRLADVTLIVEGEKLHVGKQVL</sequence>
<keyword evidence="3" id="KW-1185">Reference proteome</keyword>
<proteinExistence type="predicted"/>
<dbReference type="EMBL" id="BTSY01000005">
    <property type="protein sequence ID" value="GMT29747.1"/>
    <property type="molecule type" value="Genomic_DNA"/>
</dbReference>
<gene>
    <name evidence="2" type="ORF">PFISCL1PPCAC_21044</name>
</gene>
<protein>
    <recommendedName>
        <fullName evidence="1">MATH domain-containing protein</fullName>
    </recommendedName>
</protein>
<dbReference type="Proteomes" id="UP001432322">
    <property type="component" value="Unassembled WGS sequence"/>
</dbReference>
<name>A0AAV5WFG4_9BILA</name>
<accession>A0AAV5WFG4</accession>
<dbReference type="SUPFAM" id="SSF49599">
    <property type="entry name" value="TRAF domain-like"/>
    <property type="match status" value="1"/>
</dbReference>
<dbReference type="PANTHER" id="PTHR47022:SF1">
    <property type="entry name" value="BTB AND MATH DOMAIN-CONTAINING PROTEIN 36-RELATED"/>
    <property type="match status" value="1"/>
</dbReference>
<evidence type="ECO:0000313" key="3">
    <source>
        <dbReference type="Proteomes" id="UP001432322"/>
    </source>
</evidence>
<organism evidence="2 3">
    <name type="scientific">Pristionchus fissidentatus</name>
    <dbReference type="NCBI Taxonomy" id="1538716"/>
    <lineage>
        <taxon>Eukaryota</taxon>
        <taxon>Metazoa</taxon>
        <taxon>Ecdysozoa</taxon>
        <taxon>Nematoda</taxon>
        <taxon>Chromadorea</taxon>
        <taxon>Rhabditida</taxon>
        <taxon>Rhabditina</taxon>
        <taxon>Diplogasteromorpha</taxon>
        <taxon>Diplogasteroidea</taxon>
        <taxon>Neodiplogasteridae</taxon>
        <taxon>Pristionchus</taxon>
    </lineage>
</organism>
<feature type="non-terminal residue" evidence="2">
    <location>
        <position position="185"/>
    </location>
</feature>
<feature type="domain" description="MATH" evidence="1">
    <location>
        <begin position="41"/>
        <end position="144"/>
    </location>
</feature>
<dbReference type="InterPro" id="IPR002083">
    <property type="entry name" value="MATH/TRAF_dom"/>
</dbReference>
<dbReference type="Pfam" id="PF00917">
    <property type="entry name" value="MATH"/>
    <property type="match status" value="1"/>
</dbReference>